<dbReference type="InterPro" id="IPR036322">
    <property type="entry name" value="WD40_repeat_dom_sf"/>
</dbReference>
<evidence type="ECO:0000256" key="6">
    <source>
        <dbReference type="SAM" id="MobiDB-lite"/>
    </source>
</evidence>
<evidence type="ECO:0000256" key="4">
    <source>
        <dbReference type="ARBA" id="ARBA00023163"/>
    </source>
</evidence>
<accession>A0A9W8BET9</accession>
<feature type="compositionally biased region" description="Low complexity" evidence="6">
    <location>
        <begin position="326"/>
        <end position="336"/>
    </location>
</feature>
<comment type="subcellular location">
    <subcellularLocation>
        <location evidence="1">Nucleus</location>
    </subcellularLocation>
</comment>
<dbReference type="InterPro" id="IPR017956">
    <property type="entry name" value="AT_hook_DNA-bd_motif"/>
</dbReference>
<feature type="compositionally biased region" description="Basic and acidic residues" evidence="6">
    <location>
        <begin position="206"/>
        <end position="217"/>
    </location>
</feature>
<feature type="compositionally biased region" description="Low complexity" evidence="6">
    <location>
        <begin position="265"/>
        <end position="274"/>
    </location>
</feature>
<dbReference type="EMBL" id="JANBQF010000120">
    <property type="protein sequence ID" value="KAJ2005062.1"/>
    <property type="molecule type" value="Genomic_DNA"/>
</dbReference>
<dbReference type="Proteomes" id="UP001150907">
    <property type="component" value="Unassembled WGS sequence"/>
</dbReference>
<organism evidence="7 8">
    <name type="scientific">Coemansia thaxteri</name>
    <dbReference type="NCBI Taxonomy" id="2663907"/>
    <lineage>
        <taxon>Eukaryota</taxon>
        <taxon>Fungi</taxon>
        <taxon>Fungi incertae sedis</taxon>
        <taxon>Zoopagomycota</taxon>
        <taxon>Kickxellomycotina</taxon>
        <taxon>Kickxellomycetes</taxon>
        <taxon>Kickxellales</taxon>
        <taxon>Kickxellaceae</taxon>
        <taxon>Coemansia</taxon>
    </lineage>
</organism>
<proteinExistence type="predicted"/>
<dbReference type="GO" id="GO:0000785">
    <property type="term" value="C:chromatin"/>
    <property type="evidence" value="ECO:0007669"/>
    <property type="project" value="InterPro"/>
</dbReference>
<dbReference type="PRINTS" id="PR00929">
    <property type="entry name" value="ATHOOK"/>
</dbReference>
<comment type="caution">
    <text evidence="7">The sequence shown here is derived from an EMBL/GenBank/DDBJ whole genome shotgun (WGS) entry which is preliminary data.</text>
</comment>
<keyword evidence="5" id="KW-0539">Nucleus</keyword>
<feature type="compositionally biased region" description="Basic residues" evidence="6">
    <location>
        <begin position="24"/>
        <end position="34"/>
    </location>
</feature>
<dbReference type="InterPro" id="IPR000116">
    <property type="entry name" value="HMGA"/>
</dbReference>
<dbReference type="InterPro" id="IPR015943">
    <property type="entry name" value="WD40/YVTN_repeat-like_dom_sf"/>
</dbReference>
<dbReference type="PRINTS" id="PR00930">
    <property type="entry name" value="HIGHMOBLTYIY"/>
</dbReference>
<keyword evidence="4" id="KW-0804">Transcription</keyword>
<keyword evidence="3" id="KW-0238">DNA-binding</keyword>
<feature type="region of interest" description="Disordered" evidence="6">
    <location>
        <begin position="1"/>
        <end position="336"/>
    </location>
</feature>
<dbReference type="InterPro" id="IPR052416">
    <property type="entry name" value="GTF3C_component"/>
</dbReference>
<dbReference type="OrthoDB" id="4703at2759"/>
<name>A0A9W8BET9_9FUNG</name>
<dbReference type="InterPro" id="IPR000637">
    <property type="entry name" value="HMGI/Y_DNA-bd_CS"/>
</dbReference>
<dbReference type="PROSITE" id="PS00354">
    <property type="entry name" value="HMGI_Y"/>
    <property type="match status" value="4"/>
</dbReference>
<evidence type="ECO:0000313" key="8">
    <source>
        <dbReference type="Proteomes" id="UP001150907"/>
    </source>
</evidence>
<evidence type="ECO:0000256" key="1">
    <source>
        <dbReference type="ARBA" id="ARBA00004123"/>
    </source>
</evidence>
<evidence type="ECO:0000256" key="2">
    <source>
        <dbReference type="ARBA" id="ARBA00022737"/>
    </source>
</evidence>
<keyword evidence="8" id="KW-1185">Reference proteome</keyword>
<feature type="compositionally biased region" description="Pro residues" evidence="6">
    <location>
        <begin position="1"/>
        <end position="12"/>
    </location>
</feature>
<dbReference type="SMART" id="SM00384">
    <property type="entry name" value="AT_hook"/>
    <property type="match status" value="9"/>
</dbReference>
<feature type="compositionally biased region" description="Acidic residues" evidence="6">
    <location>
        <begin position="275"/>
        <end position="293"/>
    </location>
</feature>
<dbReference type="GO" id="GO:0006355">
    <property type="term" value="P:regulation of DNA-templated transcription"/>
    <property type="evidence" value="ECO:0007669"/>
    <property type="project" value="InterPro"/>
</dbReference>
<dbReference type="AlphaFoldDB" id="A0A9W8BET9"/>
<dbReference type="PANTHER" id="PTHR15052">
    <property type="entry name" value="RNA POLYMERASE III TRANSCRIPTION INITIATION FACTOR COMPLEX SUBUNIT"/>
    <property type="match status" value="1"/>
</dbReference>
<dbReference type="GO" id="GO:0006383">
    <property type="term" value="P:transcription by RNA polymerase III"/>
    <property type="evidence" value="ECO:0007669"/>
    <property type="project" value="TreeGrafter"/>
</dbReference>
<evidence type="ECO:0000256" key="5">
    <source>
        <dbReference type="ARBA" id="ARBA00023242"/>
    </source>
</evidence>
<feature type="compositionally biased region" description="Basic and acidic residues" evidence="6">
    <location>
        <begin position="147"/>
        <end position="158"/>
    </location>
</feature>
<keyword evidence="2" id="KW-0677">Repeat</keyword>
<dbReference type="Gene3D" id="2.130.10.10">
    <property type="entry name" value="YVTN repeat-like/Quinoprotein amine dehydrogenase"/>
    <property type="match status" value="1"/>
</dbReference>
<dbReference type="GO" id="GO:0005634">
    <property type="term" value="C:nucleus"/>
    <property type="evidence" value="ECO:0007669"/>
    <property type="project" value="UniProtKB-SubCell"/>
</dbReference>
<dbReference type="PANTHER" id="PTHR15052:SF2">
    <property type="entry name" value="GENERAL TRANSCRIPTION FACTOR 3C POLYPEPTIDE 2"/>
    <property type="match status" value="1"/>
</dbReference>
<sequence length="831" mass="87687">MDSSPPPPPPPLDDGFLVEVSTPAKKRGRGRPRKSQPLGEDTADRPIEDTPPPTPLTERRRRGRPRKVTRADEDAVDDQAEEPTEAQTEEQTGTPERRGRGRPRKASRADEDAADAQTEEQTGTPERRGRGRPRKASRADEDAANAHTREQIGTPERRGRGRPRKTQRLDEKEETSAAPSPAGRGLGRRPRKAQGLGEDAADQQIEEARPTPSTERRGRGRPRKALRLDEDGADQQAGESPVVPLAEGRRPEPETPLTTRRRGRTPGSAKAAASAEEEDGSGSDEVREEDSGSDEFRARIGRPPKAGSAAGRARQGPTKVDRRRQQQWAGPQAAGGAARVDVGLDRVTWEALRALRVDGASMAAEADADAEAEPPAGEALRVALDGAAGVEQIEARGVRALAGATRGWACNTGLACGAVDWAPGSGDVDYVAVGGAAAMDAPAVERDAGAGVVQVWRVDAARGACGLAAQLAHAFGRCVALRWAPVSAGEHVIGLLAAVFGDGHLRVCAVPADIHGADVRKRWPAVSLVDVRAPHGVFTALAWAASDLIVGGTSTGGITAWVVGSGMRAQHAAHAAWPYAVPPALLASRDRCLAPVVAYPQHAGPVLAVAALTSAVPPDADGFAITALDRVLILSLAADGRLQAMAPALPARDQHAVVAVAALPRAFAVVAHSRALVYADSDNCLRLTSPDALDAVAEVSSHHVMTPGAAIQDIAVSDFHPYVAVATSEGALLIENLAGVKVGAKRPIFYRRIYSLLWRPADEEGEHLVCEGRRPIELKPQMAKRPAGPSYNVFPVQTAVLACAWSRNPRSATWIASISASGLLRIEDVSP</sequence>
<protein>
    <submittedName>
        <fullName evidence="7">Uncharacterized protein</fullName>
    </submittedName>
</protein>
<feature type="compositionally biased region" description="Acidic residues" evidence="6">
    <location>
        <begin position="74"/>
        <end position="88"/>
    </location>
</feature>
<dbReference type="GO" id="GO:0000127">
    <property type="term" value="C:transcription factor TFIIIC complex"/>
    <property type="evidence" value="ECO:0007669"/>
    <property type="project" value="TreeGrafter"/>
</dbReference>
<evidence type="ECO:0000313" key="7">
    <source>
        <dbReference type="EMBL" id="KAJ2005062.1"/>
    </source>
</evidence>
<dbReference type="SUPFAM" id="SSF50978">
    <property type="entry name" value="WD40 repeat-like"/>
    <property type="match status" value="1"/>
</dbReference>
<reference evidence="7" key="1">
    <citation type="submission" date="2022-07" db="EMBL/GenBank/DDBJ databases">
        <title>Phylogenomic reconstructions and comparative analyses of Kickxellomycotina fungi.</title>
        <authorList>
            <person name="Reynolds N.K."/>
            <person name="Stajich J.E."/>
            <person name="Barry K."/>
            <person name="Grigoriev I.V."/>
            <person name="Crous P."/>
            <person name="Smith M.E."/>
        </authorList>
    </citation>
    <scope>NUCLEOTIDE SEQUENCE</scope>
    <source>
        <strain evidence="7">IMI 214461</strain>
    </source>
</reference>
<evidence type="ECO:0000256" key="3">
    <source>
        <dbReference type="ARBA" id="ARBA00023125"/>
    </source>
</evidence>
<dbReference type="GO" id="GO:0003677">
    <property type="term" value="F:DNA binding"/>
    <property type="evidence" value="ECO:0007669"/>
    <property type="project" value="UniProtKB-KW"/>
</dbReference>
<gene>
    <name evidence="7" type="ORF">H4R26_002150</name>
</gene>
<feature type="compositionally biased region" description="Basic residues" evidence="6">
    <location>
        <begin position="59"/>
        <end position="68"/>
    </location>
</feature>